<comment type="caution">
    <text evidence="1">The sequence shown here is derived from an EMBL/GenBank/DDBJ whole genome shotgun (WGS) entry which is preliminary data.</text>
</comment>
<dbReference type="EMBL" id="QSQR01000005">
    <property type="protein sequence ID" value="RGK46605.1"/>
    <property type="molecule type" value="Genomic_DNA"/>
</dbReference>
<proteinExistence type="predicted"/>
<gene>
    <name evidence="1" type="ORF">DXD09_06355</name>
</gene>
<dbReference type="Proteomes" id="UP000260790">
    <property type="component" value="Unassembled WGS sequence"/>
</dbReference>
<dbReference type="AlphaFoldDB" id="A0A8B2Z4M5"/>
<name>A0A8B2Z4M5_9LACO</name>
<dbReference type="RefSeq" id="WP_117643212.1">
    <property type="nucleotide sequence ID" value="NZ_JAQFDM010000004.1"/>
</dbReference>
<protein>
    <submittedName>
        <fullName evidence="1">Uncharacterized protein</fullName>
    </submittedName>
</protein>
<organism evidence="1 2">
    <name type="scientific">Ligilactobacillus ruminis</name>
    <dbReference type="NCBI Taxonomy" id="1623"/>
    <lineage>
        <taxon>Bacteria</taxon>
        <taxon>Bacillati</taxon>
        <taxon>Bacillota</taxon>
        <taxon>Bacilli</taxon>
        <taxon>Lactobacillales</taxon>
        <taxon>Lactobacillaceae</taxon>
        <taxon>Ligilactobacillus</taxon>
    </lineage>
</organism>
<reference evidence="1 2" key="1">
    <citation type="submission" date="2018-08" db="EMBL/GenBank/DDBJ databases">
        <title>A genome reference for cultivated species of the human gut microbiota.</title>
        <authorList>
            <person name="Zou Y."/>
            <person name="Xue W."/>
            <person name="Luo G."/>
        </authorList>
    </citation>
    <scope>NUCLEOTIDE SEQUENCE [LARGE SCALE GENOMIC DNA]</scope>
    <source>
        <strain evidence="1 2">TF10-9AT</strain>
    </source>
</reference>
<sequence>MSGVSGRRNQKRVLPAHPNCRCALSAYWKDDKDNTLTTDVNIIRKCLDKYHADFLKATGIDISKSIENGTFSDASNPYNDVKAKFINYLLEQKGYNQLPKQVKEYGGVKIYRGIHQSADGNLSTNDVDKELKKGKLYISGAKSSARGRGVYFSELKLQARMYARKGENGKVFEYGLSSDAKTITFEEANKLLRKVGLTQLKKNTEDSNVDIIAIVSGFDIIRFGVTINVLNRGVIEWKKGTETRDFV</sequence>
<accession>A0A8B2Z4M5</accession>
<evidence type="ECO:0000313" key="1">
    <source>
        <dbReference type="EMBL" id="RGK46605.1"/>
    </source>
</evidence>
<evidence type="ECO:0000313" key="2">
    <source>
        <dbReference type="Proteomes" id="UP000260790"/>
    </source>
</evidence>